<proteinExistence type="predicted"/>
<feature type="domain" description="Peptidase C14 caspase" evidence="1">
    <location>
        <begin position="81"/>
        <end position="272"/>
    </location>
</feature>
<reference evidence="2 3" key="1">
    <citation type="submission" date="2018-03" db="EMBL/GenBank/DDBJ databases">
        <title>The ancient ancestry and fast evolution of plastids.</title>
        <authorList>
            <person name="Moore K.R."/>
            <person name="Magnabosco C."/>
            <person name="Momper L."/>
            <person name="Gold D.A."/>
            <person name="Bosak T."/>
            <person name="Fournier G.P."/>
        </authorList>
    </citation>
    <scope>NUCLEOTIDE SEQUENCE [LARGE SCALE GENOMIC DNA]</scope>
    <source>
        <strain evidence="2 3">CCALA 037</strain>
    </source>
</reference>
<evidence type="ECO:0000313" key="2">
    <source>
        <dbReference type="EMBL" id="PSB58641.1"/>
    </source>
</evidence>
<gene>
    <name evidence="2" type="ORF">C7B77_03995</name>
</gene>
<dbReference type="OrthoDB" id="502727at2"/>
<dbReference type="InterPro" id="IPR011600">
    <property type="entry name" value="Pept_C14_caspase"/>
</dbReference>
<dbReference type="EMBL" id="PVWO01000028">
    <property type="protein sequence ID" value="PSB58641.1"/>
    <property type="molecule type" value="Genomic_DNA"/>
</dbReference>
<dbReference type="Gene3D" id="3.40.50.1460">
    <property type="match status" value="1"/>
</dbReference>
<accession>A0A2T1GLC7</accession>
<evidence type="ECO:0000259" key="1">
    <source>
        <dbReference type="Pfam" id="PF00656"/>
    </source>
</evidence>
<comment type="caution">
    <text evidence="2">The sequence shown here is derived from an EMBL/GenBank/DDBJ whole genome shotgun (WGS) entry which is preliminary data.</text>
</comment>
<keyword evidence="3" id="KW-1185">Reference proteome</keyword>
<evidence type="ECO:0000313" key="3">
    <source>
        <dbReference type="Proteomes" id="UP000238937"/>
    </source>
</evidence>
<dbReference type="GO" id="GO:0006508">
    <property type="term" value="P:proteolysis"/>
    <property type="evidence" value="ECO:0007669"/>
    <property type="project" value="InterPro"/>
</dbReference>
<name>A0A2T1GLC7_9CYAN</name>
<sequence>MRFLSILPIVSIGSLITAAIATVPSLNGANLQSALPLGSTSNASQNLASPESATVPDFLVLGGGGAPSYNEIAIEKNVLYFQRTMKTLGFDPSQATILFANGNDGRKTVRYLDTNRVERFKVPNIPYLKAAATVDNLQRSFQQIATASASDRRPLFFYFTGHGSRNKEDEDNNAMLLWNEHSLSVREFATLLDRLPPTKPVVTVMVQCYAGAFANSIVYQNGDPQDKIAERHRCGFFATTKHLPSVGCTPEVNEADYRDYSSSFFAGLSGTNRIGQRVASADYNQDGRVSYLEAHAFAKVDEQAADLPISTSESWLQSQLSEAATAKLLDKQSLAQLITTARPEQRYVVQSLAQQLNFDRSKSYQDNYDRLDRSVTEDELKSTYLARLKMELTNIAIEQQLRTSKNTQKIAILDRLLKCESGSLGKG</sequence>
<dbReference type="Proteomes" id="UP000238937">
    <property type="component" value="Unassembled WGS sequence"/>
</dbReference>
<dbReference type="AlphaFoldDB" id="A0A2T1GLC7"/>
<dbReference type="RefSeq" id="WP_106300549.1">
    <property type="nucleotide sequence ID" value="NZ_PVWO01000028.1"/>
</dbReference>
<dbReference type="Pfam" id="PF00656">
    <property type="entry name" value="Peptidase_C14"/>
    <property type="match status" value="1"/>
</dbReference>
<dbReference type="GO" id="GO:0004197">
    <property type="term" value="F:cysteine-type endopeptidase activity"/>
    <property type="evidence" value="ECO:0007669"/>
    <property type="project" value="InterPro"/>
</dbReference>
<protein>
    <submittedName>
        <fullName evidence="2">Caspase domain-containing protein</fullName>
    </submittedName>
</protein>
<organism evidence="2 3">
    <name type="scientific">Chamaesiphon polymorphus CCALA 037</name>
    <dbReference type="NCBI Taxonomy" id="2107692"/>
    <lineage>
        <taxon>Bacteria</taxon>
        <taxon>Bacillati</taxon>
        <taxon>Cyanobacteriota</taxon>
        <taxon>Cyanophyceae</taxon>
        <taxon>Gomontiellales</taxon>
        <taxon>Chamaesiphonaceae</taxon>
        <taxon>Chamaesiphon</taxon>
    </lineage>
</organism>